<accession>A0A1M6N7K6</accession>
<evidence type="ECO:0000313" key="2">
    <source>
        <dbReference type="Proteomes" id="UP000183975"/>
    </source>
</evidence>
<name>A0A1M6N7K6_9FIRM</name>
<sequence length="288" mass="34217">MKKIKEIYENRISTWAKYSGYRIVQRYGKEHIAPEENAVLLWYDPVEKEETLIADVLNTGKAIANAESREKITAVALDFVSKYGLLGWMPSLPVNPYFYLESKVLLPENEYFLFSSDTKDTEKYMEQFQVEPNGEKLLGVWQEQGRSPIYDLVFSKNYCEPVDWIIPFLQEMFEHFRTKEMLEDHRYEPWEKMILRKRIESFYHPGVPYVLRYDPVPGACWVFDSLKMVAETACIVALGQEENPVAICKHCGKYFYREDVRSAYCSHRCRNQYHVYQSRKRKRMEEND</sequence>
<proteinExistence type="predicted"/>
<protein>
    <recommendedName>
        <fullName evidence="3">CGNR zinc finger domain-containing protein</fullName>
    </recommendedName>
</protein>
<evidence type="ECO:0008006" key="3">
    <source>
        <dbReference type="Google" id="ProtNLM"/>
    </source>
</evidence>
<gene>
    <name evidence="1" type="ORF">SAMN02745138_00794</name>
</gene>
<dbReference type="OrthoDB" id="1747893at2"/>
<reference evidence="1 2" key="1">
    <citation type="submission" date="2016-11" db="EMBL/GenBank/DDBJ databases">
        <authorList>
            <person name="Jaros S."/>
            <person name="Januszkiewicz K."/>
            <person name="Wedrychowicz H."/>
        </authorList>
    </citation>
    <scope>NUCLEOTIDE SEQUENCE [LARGE SCALE GENOMIC DNA]</scope>
    <source>
        <strain evidence="1 2">DSM 14214</strain>
    </source>
</reference>
<dbReference type="Proteomes" id="UP000183975">
    <property type="component" value="Unassembled WGS sequence"/>
</dbReference>
<dbReference type="RefSeq" id="WP_072849407.1">
    <property type="nucleotide sequence ID" value="NZ_FRAH01000009.1"/>
</dbReference>
<keyword evidence="2" id="KW-1185">Reference proteome</keyword>
<organism evidence="1 2">
    <name type="scientific">Anaerotignum lactatifermentans DSM 14214</name>
    <dbReference type="NCBI Taxonomy" id="1121323"/>
    <lineage>
        <taxon>Bacteria</taxon>
        <taxon>Bacillati</taxon>
        <taxon>Bacillota</taxon>
        <taxon>Clostridia</taxon>
        <taxon>Lachnospirales</taxon>
        <taxon>Anaerotignaceae</taxon>
        <taxon>Anaerotignum</taxon>
    </lineage>
</organism>
<dbReference type="EMBL" id="FRAH01000009">
    <property type="protein sequence ID" value="SHJ91718.1"/>
    <property type="molecule type" value="Genomic_DNA"/>
</dbReference>
<evidence type="ECO:0000313" key="1">
    <source>
        <dbReference type="EMBL" id="SHJ91718.1"/>
    </source>
</evidence>
<dbReference type="AlphaFoldDB" id="A0A1M6N7K6"/>